<sequence>MADALIRCSPLQGFGDAFAAMPESARACEEPFLTMVDLWVDPSGPGGAAAGAVLGVPALPSPPSTLVDGVDAQVIWLGPQEWLVLARDQTPEELETRLREVVSAHGGAAVDVSAQRTTIRLRGTHARDVLAKGCSIDLHPREFRPGEAVQTILGQAAVVLVALSDDATDYRILVRSSFARYLAAWLLDAAGEFAASPGLW</sequence>
<dbReference type="Gene3D" id="3.30.1360.120">
    <property type="entry name" value="Probable tRNA modification gtpase trme, domain 1"/>
    <property type="match status" value="1"/>
</dbReference>
<dbReference type="InterPro" id="IPR027266">
    <property type="entry name" value="TrmE/GcvT-like"/>
</dbReference>
<name>A0A7I7XKK0_9MYCO</name>
<dbReference type="KEGG" id="mmag:MMAD_40390"/>
<dbReference type="InterPro" id="IPR007375">
    <property type="entry name" value="SoxG"/>
</dbReference>
<organism evidence="1 2">
    <name type="scientific">Mycolicibacterium madagascariense</name>
    <dbReference type="NCBI Taxonomy" id="212765"/>
    <lineage>
        <taxon>Bacteria</taxon>
        <taxon>Bacillati</taxon>
        <taxon>Actinomycetota</taxon>
        <taxon>Actinomycetes</taxon>
        <taxon>Mycobacteriales</taxon>
        <taxon>Mycobacteriaceae</taxon>
        <taxon>Mycolicibacterium</taxon>
    </lineage>
</organism>
<accession>A0A7I7XKK0</accession>
<dbReference type="SUPFAM" id="SSF103025">
    <property type="entry name" value="Folate-binding domain"/>
    <property type="match status" value="1"/>
</dbReference>
<dbReference type="EMBL" id="AP022610">
    <property type="protein sequence ID" value="BBZ29744.1"/>
    <property type="molecule type" value="Genomic_DNA"/>
</dbReference>
<dbReference type="Gene3D" id="3.30.70.1520">
    <property type="entry name" value="Heterotetrameric sarcosine oxidase"/>
    <property type="match status" value="1"/>
</dbReference>
<evidence type="ECO:0000313" key="2">
    <source>
        <dbReference type="Proteomes" id="UP000466517"/>
    </source>
</evidence>
<keyword evidence="2" id="KW-1185">Reference proteome</keyword>
<protein>
    <submittedName>
        <fullName evidence="1">Sarcosine oxidase subunit gamma</fullName>
    </submittedName>
</protein>
<dbReference type="AlphaFoldDB" id="A0A7I7XKK0"/>
<gene>
    <name evidence="1" type="primary">soxG</name>
    <name evidence="1" type="ORF">MMAD_40390</name>
</gene>
<evidence type="ECO:0000313" key="1">
    <source>
        <dbReference type="EMBL" id="BBZ29744.1"/>
    </source>
</evidence>
<proteinExistence type="predicted"/>
<reference evidence="1 2" key="1">
    <citation type="journal article" date="2019" name="Emerg. Microbes Infect.">
        <title>Comprehensive subspecies identification of 175 nontuberculous mycobacteria species based on 7547 genomic profiles.</title>
        <authorList>
            <person name="Matsumoto Y."/>
            <person name="Kinjo T."/>
            <person name="Motooka D."/>
            <person name="Nabeya D."/>
            <person name="Jung N."/>
            <person name="Uechi K."/>
            <person name="Horii T."/>
            <person name="Iida T."/>
            <person name="Fujita J."/>
            <person name="Nakamura S."/>
        </authorList>
    </citation>
    <scope>NUCLEOTIDE SEQUENCE [LARGE SCALE GENOMIC DNA]</scope>
    <source>
        <strain evidence="1 2">JCM 13574</strain>
    </source>
</reference>
<dbReference type="Proteomes" id="UP000466517">
    <property type="component" value="Chromosome"/>
</dbReference>
<dbReference type="RefSeq" id="WP_163740536.1">
    <property type="nucleotide sequence ID" value="NZ_AP022610.1"/>
</dbReference>
<dbReference type="Pfam" id="PF04268">
    <property type="entry name" value="SoxG"/>
    <property type="match status" value="1"/>
</dbReference>